<dbReference type="Pfam" id="PF13378">
    <property type="entry name" value="MR_MLE_C"/>
    <property type="match status" value="1"/>
</dbReference>
<feature type="domain" description="Mandelate racemase/muconate lactonizing enzyme C-terminal" evidence="2">
    <location>
        <begin position="123"/>
        <end position="234"/>
    </location>
</feature>
<dbReference type="SUPFAM" id="SSF51604">
    <property type="entry name" value="Enolase C-terminal domain-like"/>
    <property type="match status" value="1"/>
</dbReference>
<dbReference type="SMART" id="SM00922">
    <property type="entry name" value="MR_MLE"/>
    <property type="match status" value="1"/>
</dbReference>
<proteinExistence type="predicted"/>
<dbReference type="InterPro" id="IPR013342">
    <property type="entry name" value="Mandelate_racemase_C"/>
</dbReference>
<dbReference type="Gene3D" id="3.20.20.120">
    <property type="entry name" value="Enolase-like C-terminal domain"/>
    <property type="match status" value="1"/>
</dbReference>
<dbReference type="InterPro" id="IPR029065">
    <property type="entry name" value="Enolase_C-like"/>
</dbReference>
<dbReference type="SUPFAM" id="SSF54826">
    <property type="entry name" value="Enolase N-terminal domain-like"/>
    <property type="match status" value="1"/>
</dbReference>
<dbReference type="InterPro" id="IPR018110">
    <property type="entry name" value="Mandel_Rmase/mucon_lact_enz_CS"/>
</dbReference>
<dbReference type="SFLD" id="SFLDS00001">
    <property type="entry name" value="Enolase"/>
    <property type="match status" value="1"/>
</dbReference>
<protein>
    <submittedName>
        <fullName evidence="3">Mandelate racemase/muconate lactonizing enzyme family protein</fullName>
    </submittedName>
</protein>
<gene>
    <name evidence="3" type="ORF">EK403_14060</name>
</gene>
<dbReference type="Pfam" id="PF02746">
    <property type="entry name" value="MR_MLE_N"/>
    <property type="match status" value="1"/>
</dbReference>
<dbReference type="InterPro" id="IPR013341">
    <property type="entry name" value="Mandelate_racemase_N_dom"/>
</dbReference>
<dbReference type="GO" id="GO:0016829">
    <property type="term" value="F:lyase activity"/>
    <property type="evidence" value="ECO:0007669"/>
    <property type="project" value="UniProtKB-KW"/>
</dbReference>
<evidence type="ECO:0000313" key="3">
    <source>
        <dbReference type="EMBL" id="RXF72685.1"/>
    </source>
</evidence>
<dbReference type="PANTHER" id="PTHR48080">
    <property type="entry name" value="D-GALACTONATE DEHYDRATASE-RELATED"/>
    <property type="match status" value="1"/>
</dbReference>
<dbReference type="AlphaFoldDB" id="A0A4Q0MH28"/>
<dbReference type="GO" id="GO:0009063">
    <property type="term" value="P:amino acid catabolic process"/>
    <property type="evidence" value="ECO:0007669"/>
    <property type="project" value="InterPro"/>
</dbReference>
<dbReference type="CDD" id="cd03316">
    <property type="entry name" value="MR_like"/>
    <property type="match status" value="1"/>
</dbReference>
<evidence type="ECO:0000259" key="2">
    <source>
        <dbReference type="SMART" id="SM00922"/>
    </source>
</evidence>
<dbReference type="InterPro" id="IPR029017">
    <property type="entry name" value="Enolase-like_N"/>
</dbReference>
<dbReference type="PROSITE" id="PS00908">
    <property type="entry name" value="MR_MLE_1"/>
    <property type="match status" value="1"/>
</dbReference>
<dbReference type="Proteomes" id="UP000289708">
    <property type="component" value="Unassembled WGS sequence"/>
</dbReference>
<dbReference type="OrthoDB" id="9802699at2"/>
<dbReference type="GO" id="GO:0000287">
    <property type="term" value="F:magnesium ion binding"/>
    <property type="evidence" value="ECO:0007669"/>
    <property type="project" value="UniProtKB-ARBA"/>
</dbReference>
<dbReference type="RefSeq" id="WP_128778111.1">
    <property type="nucleotide sequence ID" value="NZ_RYFI01000013.1"/>
</dbReference>
<dbReference type="InterPro" id="IPR036849">
    <property type="entry name" value="Enolase-like_C_sf"/>
</dbReference>
<accession>A0A4Q0MH28</accession>
<dbReference type="Gene3D" id="3.30.390.10">
    <property type="entry name" value="Enolase-like, N-terminal domain"/>
    <property type="match status" value="1"/>
</dbReference>
<evidence type="ECO:0000313" key="4">
    <source>
        <dbReference type="Proteomes" id="UP000289708"/>
    </source>
</evidence>
<comment type="caution">
    <text evidence="3">The sequence shown here is derived from an EMBL/GenBank/DDBJ whole genome shotgun (WGS) entry which is preliminary data.</text>
</comment>
<reference evidence="3 4" key="1">
    <citation type="submission" date="2018-12" db="EMBL/GenBank/DDBJ databases">
        <title>bacterium Hansschlegelia zhihuaiae S113.</title>
        <authorList>
            <person name="He J."/>
        </authorList>
    </citation>
    <scope>NUCLEOTIDE SEQUENCE [LARGE SCALE GENOMIC DNA]</scope>
    <source>
        <strain evidence="3 4">S 113</strain>
    </source>
</reference>
<sequence length="387" mass="42107">MKIASVRPVRAGQFLYARVETADGVVGWGESGAWGHLEASATAVEKFADYLVGEDPRRIELHWNVMQRFAHFRGHAVNGAVSAIDIALWDIAGQALGVPVHQLLGGAVRDEARLYGHVYAPTIDEVLEELKGLRTQGFTAVGHINPFLDEAEADRFFKPQLRKLGDAAENVARFREAAGDGMDLLLELHRRLNPSEADRLARLVEPYEPMWLEDPIRPEFHDEMGALAARIPVPIATGERFTGPTEFKAQFARGPIGFARVSTCVVGGITGAKKAAAIAEAFDIPIAPHNPLSPVGLCACLQVAAAVPNFAIQEYPTGFRNLELRSDGALLGAEFVDAPPRNENGFVRIPTRPGLGVSVLEDVVVETPPVTRKVSMRRHRDGSPIDQ</sequence>
<dbReference type="EMBL" id="RYFI01000013">
    <property type="protein sequence ID" value="RXF72685.1"/>
    <property type="molecule type" value="Genomic_DNA"/>
</dbReference>
<dbReference type="PANTHER" id="PTHR48080:SF2">
    <property type="entry name" value="D-GALACTONATE DEHYDRATASE"/>
    <property type="match status" value="1"/>
</dbReference>
<keyword evidence="4" id="KW-1185">Reference proteome</keyword>
<dbReference type="InterPro" id="IPR034593">
    <property type="entry name" value="DgoD-like"/>
</dbReference>
<organism evidence="3 4">
    <name type="scientific">Hansschlegelia zhihuaiae</name>
    <dbReference type="NCBI Taxonomy" id="405005"/>
    <lineage>
        <taxon>Bacteria</taxon>
        <taxon>Pseudomonadati</taxon>
        <taxon>Pseudomonadota</taxon>
        <taxon>Alphaproteobacteria</taxon>
        <taxon>Hyphomicrobiales</taxon>
        <taxon>Methylopilaceae</taxon>
        <taxon>Hansschlegelia</taxon>
    </lineage>
</organism>
<name>A0A4Q0MH28_9HYPH</name>
<keyword evidence="1" id="KW-0456">Lyase</keyword>
<evidence type="ECO:0000256" key="1">
    <source>
        <dbReference type="ARBA" id="ARBA00023239"/>
    </source>
</evidence>